<dbReference type="PROSITE" id="PS51465">
    <property type="entry name" value="KAZAL_2"/>
    <property type="match status" value="1"/>
</dbReference>
<reference evidence="10 11" key="1">
    <citation type="journal article" date="2023" name="Sci. Data">
        <title>Genome assembly of the Korean intertidal mud-creeper Batillaria attramentaria.</title>
        <authorList>
            <person name="Patra A.K."/>
            <person name="Ho P.T."/>
            <person name="Jun S."/>
            <person name="Lee S.J."/>
            <person name="Kim Y."/>
            <person name="Won Y.J."/>
        </authorList>
    </citation>
    <scope>NUCLEOTIDE SEQUENCE [LARGE SCALE GENOMIC DNA]</scope>
    <source>
        <strain evidence="10">Wonlab-2016</strain>
    </source>
</reference>
<comment type="similarity">
    <text evidence="2 8">Belongs to the organo anion transporter (TC 2.A.60) family.</text>
</comment>
<evidence type="ECO:0000256" key="1">
    <source>
        <dbReference type="ARBA" id="ARBA00004651"/>
    </source>
</evidence>
<dbReference type="SUPFAM" id="SSF100895">
    <property type="entry name" value="Kazal-type serine protease inhibitors"/>
    <property type="match status" value="1"/>
</dbReference>
<evidence type="ECO:0000256" key="2">
    <source>
        <dbReference type="ARBA" id="ARBA00009657"/>
    </source>
</evidence>
<evidence type="ECO:0000256" key="5">
    <source>
        <dbReference type="ARBA" id="ARBA00022989"/>
    </source>
</evidence>
<feature type="transmembrane region" description="Helical" evidence="8">
    <location>
        <begin position="586"/>
        <end position="609"/>
    </location>
</feature>
<dbReference type="InterPro" id="IPR002350">
    <property type="entry name" value="Kazal_dom"/>
</dbReference>
<dbReference type="InterPro" id="IPR036058">
    <property type="entry name" value="Kazal_dom_sf"/>
</dbReference>
<evidence type="ECO:0000256" key="6">
    <source>
        <dbReference type="ARBA" id="ARBA00023136"/>
    </source>
</evidence>
<keyword evidence="7" id="KW-1015">Disulfide bond</keyword>
<dbReference type="Gene3D" id="1.20.1250.20">
    <property type="entry name" value="MFS general substrate transporter like domains"/>
    <property type="match status" value="1"/>
</dbReference>
<organism evidence="10 11">
    <name type="scientific">Batillaria attramentaria</name>
    <dbReference type="NCBI Taxonomy" id="370345"/>
    <lineage>
        <taxon>Eukaryota</taxon>
        <taxon>Metazoa</taxon>
        <taxon>Spiralia</taxon>
        <taxon>Lophotrochozoa</taxon>
        <taxon>Mollusca</taxon>
        <taxon>Gastropoda</taxon>
        <taxon>Caenogastropoda</taxon>
        <taxon>Sorbeoconcha</taxon>
        <taxon>Cerithioidea</taxon>
        <taxon>Batillariidae</taxon>
        <taxon>Batillaria</taxon>
    </lineage>
</organism>
<keyword evidence="8" id="KW-0406">Ion transport</keyword>
<evidence type="ECO:0000313" key="11">
    <source>
        <dbReference type="Proteomes" id="UP001519460"/>
    </source>
</evidence>
<dbReference type="EMBL" id="JACVVK020000166">
    <property type="protein sequence ID" value="KAK7487310.1"/>
    <property type="molecule type" value="Genomic_DNA"/>
</dbReference>
<evidence type="ECO:0000256" key="3">
    <source>
        <dbReference type="ARBA" id="ARBA00022475"/>
    </source>
</evidence>
<dbReference type="SUPFAM" id="SSF103473">
    <property type="entry name" value="MFS general substrate transporter"/>
    <property type="match status" value="1"/>
</dbReference>
<feature type="transmembrane region" description="Helical" evidence="8">
    <location>
        <begin position="101"/>
        <end position="122"/>
    </location>
</feature>
<feature type="transmembrane region" description="Helical" evidence="8">
    <location>
        <begin position="142"/>
        <end position="163"/>
    </location>
</feature>
<dbReference type="NCBIfam" id="TIGR00805">
    <property type="entry name" value="oat"/>
    <property type="match status" value="1"/>
</dbReference>
<keyword evidence="3" id="KW-1003">Cell membrane</keyword>
<protein>
    <recommendedName>
        <fullName evidence="8">Solute carrier organic anion transporter family member</fullName>
    </recommendedName>
</protein>
<dbReference type="Pfam" id="PF07648">
    <property type="entry name" value="Kazal_2"/>
    <property type="match status" value="1"/>
</dbReference>
<gene>
    <name evidence="10" type="ORF">BaRGS_00021399</name>
</gene>
<dbReference type="GO" id="GO:0005886">
    <property type="term" value="C:plasma membrane"/>
    <property type="evidence" value="ECO:0007669"/>
    <property type="project" value="UniProtKB-SubCell"/>
</dbReference>
<accession>A0ABD0KJS9</accession>
<evidence type="ECO:0000256" key="7">
    <source>
        <dbReference type="ARBA" id="ARBA00023157"/>
    </source>
</evidence>
<keyword evidence="11" id="KW-1185">Reference proteome</keyword>
<feature type="transmembrane region" description="Helical" evidence="8">
    <location>
        <begin position="444"/>
        <end position="469"/>
    </location>
</feature>
<dbReference type="CDD" id="cd17336">
    <property type="entry name" value="MFS_SLCO_OATP"/>
    <property type="match status" value="1"/>
</dbReference>
<evidence type="ECO:0000256" key="4">
    <source>
        <dbReference type="ARBA" id="ARBA00022692"/>
    </source>
</evidence>
<dbReference type="InterPro" id="IPR036259">
    <property type="entry name" value="MFS_trans_sf"/>
</dbReference>
<feature type="transmembrane region" description="Helical" evidence="8">
    <location>
        <begin position="335"/>
        <end position="359"/>
    </location>
</feature>
<comment type="caution">
    <text evidence="10">The sequence shown here is derived from an EMBL/GenBank/DDBJ whole genome shotgun (WGS) entry which is preliminary data.</text>
</comment>
<dbReference type="AlphaFoldDB" id="A0ABD0KJS9"/>
<name>A0ABD0KJS9_9CAEN</name>
<evidence type="ECO:0000259" key="9">
    <source>
        <dbReference type="PROSITE" id="PS51465"/>
    </source>
</evidence>
<keyword evidence="4 8" id="KW-0812">Transmembrane</keyword>
<feature type="domain" description="Kazal-like" evidence="9">
    <location>
        <begin position="518"/>
        <end position="570"/>
    </location>
</feature>
<comment type="subcellular location">
    <subcellularLocation>
        <location evidence="1 8">Cell membrane</location>
        <topology evidence="1 8">Multi-pass membrane protein</topology>
    </subcellularLocation>
</comment>
<dbReference type="Proteomes" id="UP001519460">
    <property type="component" value="Unassembled WGS sequence"/>
</dbReference>
<feature type="transmembrane region" description="Helical" evidence="8">
    <location>
        <begin position="292"/>
        <end position="315"/>
    </location>
</feature>
<feature type="transmembrane region" description="Helical" evidence="8">
    <location>
        <begin position="621"/>
        <end position="643"/>
    </location>
</feature>
<dbReference type="GO" id="GO:0006811">
    <property type="term" value="P:monoatomic ion transport"/>
    <property type="evidence" value="ECO:0007669"/>
    <property type="project" value="UniProtKB-KW"/>
</dbReference>
<feature type="transmembrane region" description="Helical" evidence="8">
    <location>
        <begin position="410"/>
        <end position="432"/>
    </location>
</feature>
<feature type="transmembrane region" description="Helical" evidence="8">
    <location>
        <begin position="676"/>
        <end position="696"/>
    </location>
</feature>
<dbReference type="PANTHER" id="PTHR11388">
    <property type="entry name" value="ORGANIC ANION TRANSPORTER"/>
    <property type="match status" value="1"/>
</dbReference>
<feature type="transmembrane region" description="Helical" evidence="8">
    <location>
        <begin position="170"/>
        <end position="192"/>
    </location>
</feature>
<keyword evidence="6 8" id="KW-0472">Membrane</keyword>
<dbReference type="InterPro" id="IPR004156">
    <property type="entry name" value="OATP"/>
</dbReference>
<dbReference type="Pfam" id="PF03137">
    <property type="entry name" value="OATP"/>
    <property type="match status" value="1"/>
</dbReference>
<sequence length="725" mass="78386">MLTADRCSAEKSYLQDKLILTGSDTSGLIPKEMKNFAAGNEELDSTNHSSHHKAAAVNGNGAVSGTPGNGDRDLACDDINEVPECGVWGFKPRLLQPCANIAVFTGVYSLSALVTSTLSTYVNSQVTTLERQFGFSSSQTGLIMAANDIGFLSCILIFSYLALRAHIPRTLSILCVLFGASGLICSMPHFLFGAAADVTGDTKNDTMSSSAKTVTSFGQLCLLDGNRSATDCEEMEQSDETAGAISGRAHSQAALVLIVIGMMLQGICKSPRWPYVIFYVDGNIGDKTKTGFYLGVVVALAIFGPVLAFILGGVFTKMYVTLEPTTLTPTHPRWIGAWWLGFLVFGIMSMMIGVPLVWFPRWMKGKAPEVEKPTDKHHGSTLEHHDKMKQALQQVKELPATMWRLLSNPIYISLLLSGCFVLFSVGGLQAFMPKYIENQFSLPAWRANLVIAVTSMITASFGTFVGGYLTRRFKMTPMESLKFTIVLQFFAVATAASGFFIKCPQPAIYNMPGGQGPTSFNASCFSSCLCDDNDYLPVCGSDGLTYFSPCHAGCVRAEDENTYTNCTCIPGGQAVAGVCDYGCDMLYVFAVLQAVSALFSCMCIMPKMVTNIRCVTPRDKAFAMGCSSFMSSLLGWLLGPVIFGNMIDGVCSFWERTCDGRGTCLLYDNDVFRVRLFSYVVVARAGGFLCILVAYISARVTGRLDGTTSTHGAGEVDKKGFGMMD</sequence>
<proteinExistence type="inferred from homology"/>
<feature type="transmembrane region" description="Helical" evidence="8">
    <location>
        <begin position="249"/>
        <end position="268"/>
    </location>
</feature>
<evidence type="ECO:0000313" key="10">
    <source>
        <dbReference type="EMBL" id="KAK7487310.1"/>
    </source>
</evidence>
<feature type="transmembrane region" description="Helical" evidence="8">
    <location>
        <begin position="481"/>
        <end position="501"/>
    </location>
</feature>
<keyword evidence="5 8" id="KW-1133">Transmembrane helix</keyword>
<keyword evidence="8" id="KW-0813">Transport</keyword>
<evidence type="ECO:0000256" key="8">
    <source>
        <dbReference type="RuleBase" id="RU362056"/>
    </source>
</evidence>
<dbReference type="PANTHER" id="PTHR11388:SF100">
    <property type="entry name" value="SOLUTE CARRIER ORGANIC ANION TRANSPORTER FAMILY MEMBER 4A1"/>
    <property type="match status" value="1"/>
</dbReference>